<comment type="caution">
    <text evidence="2">The sequence shown here is derived from an EMBL/GenBank/DDBJ whole genome shotgun (WGS) entry which is preliminary data.</text>
</comment>
<proteinExistence type="predicted"/>
<protein>
    <submittedName>
        <fullName evidence="2">EAL domain-containing protein</fullName>
    </submittedName>
</protein>
<dbReference type="PANTHER" id="PTHR33121">
    <property type="entry name" value="CYCLIC DI-GMP PHOSPHODIESTERASE PDEF"/>
    <property type="match status" value="1"/>
</dbReference>
<dbReference type="Gene3D" id="3.20.20.450">
    <property type="entry name" value="EAL domain"/>
    <property type="match status" value="1"/>
</dbReference>
<evidence type="ECO:0000313" key="2">
    <source>
        <dbReference type="EMBL" id="RDU36929.1"/>
    </source>
</evidence>
<dbReference type="InterPro" id="IPR050706">
    <property type="entry name" value="Cyclic-di-GMP_PDE-like"/>
</dbReference>
<dbReference type="GO" id="GO:0071111">
    <property type="term" value="F:cyclic-guanylate-specific phosphodiesterase activity"/>
    <property type="evidence" value="ECO:0007669"/>
    <property type="project" value="InterPro"/>
</dbReference>
<accession>A0A3D8GRT6</accession>
<dbReference type="EMBL" id="QNQT01000003">
    <property type="protein sequence ID" value="RDU36929.1"/>
    <property type="molecule type" value="Genomic_DNA"/>
</dbReference>
<name>A0A3D8GRT6_9BACI</name>
<dbReference type="Pfam" id="PF00563">
    <property type="entry name" value="EAL"/>
    <property type="match status" value="1"/>
</dbReference>
<dbReference type="InterPro" id="IPR001633">
    <property type="entry name" value="EAL_dom"/>
</dbReference>
<organism evidence="2 3">
    <name type="scientific">Neobacillus piezotolerans</name>
    <dbReference type="NCBI Taxonomy" id="2259171"/>
    <lineage>
        <taxon>Bacteria</taxon>
        <taxon>Bacillati</taxon>
        <taxon>Bacillota</taxon>
        <taxon>Bacilli</taxon>
        <taxon>Bacillales</taxon>
        <taxon>Bacillaceae</taxon>
        <taxon>Neobacillus</taxon>
    </lineage>
</organism>
<dbReference type="OrthoDB" id="581425at2"/>
<dbReference type="Proteomes" id="UP000257144">
    <property type="component" value="Unassembled WGS sequence"/>
</dbReference>
<feature type="domain" description="EAL" evidence="1">
    <location>
        <begin position="184"/>
        <end position="436"/>
    </location>
</feature>
<dbReference type="SMART" id="SM00052">
    <property type="entry name" value="EAL"/>
    <property type="match status" value="1"/>
</dbReference>
<evidence type="ECO:0000259" key="1">
    <source>
        <dbReference type="PROSITE" id="PS50883"/>
    </source>
</evidence>
<keyword evidence="3" id="KW-1185">Reference proteome</keyword>
<dbReference type="PANTHER" id="PTHR33121:SF76">
    <property type="entry name" value="SIGNALING PROTEIN"/>
    <property type="match status" value="1"/>
</dbReference>
<dbReference type="PROSITE" id="PS50883">
    <property type="entry name" value="EAL"/>
    <property type="match status" value="1"/>
</dbReference>
<reference evidence="2 3" key="1">
    <citation type="submission" date="2018-07" db="EMBL/GenBank/DDBJ databases">
        <title>Bacillus sp. YLB-04 draft genome sequence.</title>
        <authorList>
            <person name="Yu L."/>
            <person name="Tang X."/>
        </authorList>
    </citation>
    <scope>NUCLEOTIDE SEQUENCE [LARGE SCALE GENOMIC DNA]</scope>
    <source>
        <strain evidence="2 3">YLB-04</strain>
    </source>
</reference>
<evidence type="ECO:0000313" key="3">
    <source>
        <dbReference type="Proteomes" id="UP000257144"/>
    </source>
</evidence>
<dbReference type="AlphaFoldDB" id="A0A3D8GRT6"/>
<dbReference type="CDD" id="cd01948">
    <property type="entry name" value="EAL"/>
    <property type="match status" value="1"/>
</dbReference>
<sequence length="436" mass="49929">MKRMVRQYVTKATQLMQWGKIVLPLSSIKFFPPQFVIRNPVAQGVKSAFREGYEAAVIVFNLKNLKELADFLGPAEFPKFMGRFRKVFREAVEAEVEEEDIISLHDFYGDGLSLYVRAGHDRNGLSVIDSIMIKVAGRGRRELHAEFPEAQMVLETGYMFVEKKHYSIQEAILKAHQQAVAMAEKRIESEFNEMLFIMGKIISQKEIFLLAQPIIDVATKEVRAWEMLTRGPAGTMLENPFTLFSVARQTGKLYELELVVLEKALEEIRHIESEQDIFINFTPLTLGNARFIRDVKRLMHKYKNISPKQITFEITERDSIEEMRDFIYNIKVLRLMGFRIAVDDTGSGYASLNTINEVMPDIIKIDRSVIENIDKNSVKESMLKGLLLVAREAGSLVVAEGIENEEEASVLTRNNVDLAQGYFYARPRMLEKKIAT</sequence>
<dbReference type="InterPro" id="IPR035919">
    <property type="entry name" value="EAL_sf"/>
</dbReference>
<gene>
    <name evidence="2" type="ORF">DRW41_09510</name>
</gene>
<dbReference type="SUPFAM" id="SSF141868">
    <property type="entry name" value="EAL domain-like"/>
    <property type="match status" value="1"/>
</dbReference>